<gene>
    <name evidence="1" type="ORF">OH76DRAFT_868442</name>
</gene>
<evidence type="ECO:0000313" key="1">
    <source>
        <dbReference type="EMBL" id="RDX55129.1"/>
    </source>
</evidence>
<organism evidence="1 2">
    <name type="scientific">Lentinus brumalis</name>
    <dbReference type="NCBI Taxonomy" id="2498619"/>
    <lineage>
        <taxon>Eukaryota</taxon>
        <taxon>Fungi</taxon>
        <taxon>Dikarya</taxon>
        <taxon>Basidiomycota</taxon>
        <taxon>Agaricomycotina</taxon>
        <taxon>Agaricomycetes</taxon>
        <taxon>Polyporales</taxon>
        <taxon>Polyporaceae</taxon>
        <taxon>Lentinus</taxon>
    </lineage>
</organism>
<dbReference type="AlphaFoldDB" id="A0A371DRG4"/>
<evidence type="ECO:0000313" key="2">
    <source>
        <dbReference type="Proteomes" id="UP000256964"/>
    </source>
</evidence>
<name>A0A371DRG4_9APHY</name>
<protein>
    <submittedName>
        <fullName evidence="1">Uncharacterized protein</fullName>
    </submittedName>
</protein>
<proteinExistence type="predicted"/>
<sequence>MASPLPLRLALPSTVADVVHGPIASLMRTFMDFFWFSRPHHDRSGSRRWITQACAERMTLVGIRWERYKAQLHRRLGIMVYRSVGQLGRCTTARSL</sequence>
<reference evidence="1 2" key="1">
    <citation type="journal article" date="2018" name="Biotechnol. Biofuels">
        <title>Integrative visual omics of the white-rot fungus Polyporus brumalis exposes the biotechnological potential of its oxidative enzymes for delignifying raw plant biomass.</title>
        <authorList>
            <person name="Miyauchi S."/>
            <person name="Rancon A."/>
            <person name="Drula E."/>
            <person name="Hage H."/>
            <person name="Chaduli D."/>
            <person name="Favel A."/>
            <person name="Grisel S."/>
            <person name="Henrissat B."/>
            <person name="Herpoel-Gimbert I."/>
            <person name="Ruiz-Duenas F.J."/>
            <person name="Chevret D."/>
            <person name="Hainaut M."/>
            <person name="Lin J."/>
            <person name="Wang M."/>
            <person name="Pangilinan J."/>
            <person name="Lipzen A."/>
            <person name="Lesage-Meessen L."/>
            <person name="Navarro D."/>
            <person name="Riley R."/>
            <person name="Grigoriev I.V."/>
            <person name="Zhou S."/>
            <person name="Raouche S."/>
            <person name="Rosso M.N."/>
        </authorList>
    </citation>
    <scope>NUCLEOTIDE SEQUENCE [LARGE SCALE GENOMIC DNA]</scope>
    <source>
        <strain evidence="1 2">BRFM 1820</strain>
    </source>
</reference>
<dbReference type="EMBL" id="KZ857383">
    <property type="protein sequence ID" value="RDX55129.1"/>
    <property type="molecule type" value="Genomic_DNA"/>
</dbReference>
<accession>A0A371DRG4</accession>
<dbReference type="Proteomes" id="UP000256964">
    <property type="component" value="Unassembled WGS sequence"/>
</dbReference>
<keyword evidence="2" id="KW-1185">Reference proteome</keyword>